<dbReference type="EMBL" id="JAGKQM010000005">
    <property type="protein sequence ID" value="KAH0927746.1"/>
    <property type="molecule type" value="Genomic_DNA"/>
</dbReference>
<protein>
    <submittedName>
        <fullName evidence="2">Uncharacterized protein</fullName>
    </submittedName>
</protein>
<accession>A0ABQ8DEH0</accession>
<reference evidence="2 3" key="1">
    <citation type="submission" date="2021-05" db="EMBL/GenBank/DDBJ databases">
        <title>Genome Assembly of Synthetic Allotetraploid Brassica napus Reveals Homoeologous Exchanges between Subgenomes.</title>
        <authorList>
            <person name="Davis J.T."/>
        </authorList>
    </citation>
    <scope>NUCLEOTIDE SEQUENCE [LARGE SCALE GENOMIC DNA]</scope>
    <source>
        <strain evidence="3">cv. Da-Ae</strain>
        <tissue evidence="2">Seedling</tissue>
    </source>
</reference>
<sequence>MAETKEPRSEERNWMVRRRMMWSKRCPTGLRSSEIPSVMASPPSPRKKGTRTTNATTTASMIPCGVDPPPPTTP</sequence>
<evidence type="ECO:0000313" key="2">
    <source>
        <dbReference type="EMBL" id="KAH0927746.1"/>
    </source>
</evidence>
<feature type="region of interest" description="Disordered" evidence="1">
    <location>
        <begin position="26"/>
        <end position="74"/>
    </location>
</feature>
<evidence type="ECO:0000256" key="1">
    <source>
        <dbReference type="SAM" id="MobiDB-lite"/>
    </source>
</evidence>
<dbReference type="Proteomes" id="UP000824890">
    <property type="component" value="Unassembled WGS sequence"/>
</dbReference>
<comment type="caution">
    <text evidence="2">The sequence shown here is derived from an EMBL/GenBank/DDBJ whole genome shotgun (WGS) entry which is preliminary data.</text>
</comment>
<organism evidence="2 3">
    <name type="scientific">Brassica napus</name>
    <name type="common">Rape</name>
    <dbReference type="NCBI Taxonomy" id="3708"/>
    <lineage>
        <taxon>Eukaryota</taxon>
        <taxon>Viridiplantae</taxon>
        <taxon>Streptophyta</taxon>
        <taxon>Embryophyta</taxon>
        <taxon>Tracheophyta</taxon>
        <taxon>Spermatophyta</taxon>
        <taxon>Magnoliopsida</taxon>
        <taxon>eudicotyledons</taxon>
        <taxon>Gunneridae</taxon>
        <taxon>Pentapetalae</taxon>
        <taxon>rosids</taxon>
        <taxon>malvids</taxon>
        <taxon>Brassicales</taxon>
        <taxon>Brassicaceae</taxon>
        <taxon>Brassiceae</taxon>
        <taxon>Brassica</taxon>
    </lineage>
</organism>
<gene>
    <name evidence="2" type="ORF">HID58_020002</name>
</gene>
<evidence type="ECO:0000313" key="3">
    <source>
        <dbReference type="Proteomes" id="UP000824890"/>
    </source>
</evidence>
<proteinExistence type="predicted"/>
<keyword evidence="3" id="KW-1185">Reference proteome</keyword>
<name>A0ABQ8DEH0_BRANA</name>